<gene>
    <name evidence="7" type="primary">100639031</name>
</gene>
<dbReference type="Pfam" id="PF00610">
    <property type="entry name" value="DEP"/>
    <property type="match status" value="1"/>
</dbReference>
<evidence type="ECO:0000313" key="7">
    <source>
        <dbReference type="EnsemblMetazoa" id="Aqu2.1.27332_001"/>
    </source>
</evidence>
<feature type="region of interest" description="Disordered" evidence="4">
    <location>
        <begin position="382"/>
        <end position="402"/>
    </location>
</feature>
<dbReference type="FunFam" id="2.30.29.30:FF:000286">
    <property type="entry name" value="PH-protein kinase domain containing protein"/>
    <property type="match status" value="1"/>
</dbReference>
<dbReference type="InterPro" id="IPR037370">
    <property type="entry name" value="Pleckstrin"/>
</dbReference>
<organism evidence="7">
    <name type="scientific">Amphimedon queenslandica</name>
    <name type="common">Sponge</name>
    <dbReference type="NCBI Taxonomy" id="400682"/>
    <lineage>
        <taxon>Eukaryota</taxon>
        <taxon>Metazoa</taxon>
        <taxon>Porifera</taxon>
        <taxon>Demospongiae</taxon>
        <taxon>Heteroscleromorpha</taxon>
        <taxon>Haplosclerida</taxon>
        <taxon>Niphatidae</taxon>
        <taxon>Amphimedon</taxon>
    </lineage>
</organism>
<sequence length="453" mass="51675">MAEAKIAAHQAALSKSAVIKEGYLVKKGHIRHNWRTRWFILNKTSLIYYKNREDSHPKGHITLIGAALDCPTFSKVKKRWLLKLTTAEGKEYMIEAPDQISRSEWQLAIEERIRRLDPSKLEESKRLSTFERGRITLRRSFSKSQNDEEISKQRDIVQAMQDPSAGVCLSEIKRGRHIDKYFNGKDAIDWIISWFFARDREEAISLAGDMLRNGFFHAIEEEGEGRRKFHQSTIAADKGKFSVFQDLESARYIFVSFNPVQKVKLFTASDDGGEATDDDAFWMAASDSFLPDATKNRSVSMDSTDSLPGDKDDKIIRQGFLLKRGHVRKTWKIRRFVLREKSTYLCYYKTETIQNDPQGAIPLPGSTVSIITDDIESSSSSIEYSTSPLTGSASSKSGSSPVKQSIEKRPYLFCVLTQSGVKYFIQAASEKERSDWVNDIEYHIKRVTLTGLY</sequence>
<dbReference type="SMART" id="SM00049">
    <property type="entry name" value="DEP"/>
    <property type="match status" value="1"/>
</dbReference>
<dbReference type="SUPFAM" id="SSF50729">
    <property type="entry name" value="PH domain-like"/>
    <property type="match status" value="2"/>
</dbReference>
<dbReference type="PANTHER" id="PTHR12092:SF16">
    <property type="entry name" value="PH DOMAIN-CONTAINING PROTEIN"/>
    <property type="match status" value="1"/>
</dbReference>
<proteinExistence type="predicted"/>
<feature type="domain" description="DEP" evidence="6">
    <location>
        <begin position="178"/>
        <end position="256"/>
    </location>
</feature>
<evidence type="ECO:0000256" key="3">
    <source>
        <dbReference type="ARBA" id="ARBA00022990"/>
    </source>
</evidence>
<dbReference type="KEGG" id="aqu:100639031"/>
<keyword evidence="3" id="KW-0007">Acetylation</keyword>
<dbReference type="Gene3D" id="1.10.10.10">
    <property type="entry name" value="Winged helix-like DNA-binding domain superfamily/Winged helix DNA-binding domain"/>
    <property type="match status" value="1"/>
</dbReference>
<dbReference type="Pfam" id="PF00169">
    <property type="entry name" value="PH"/>
    <property type="match status" value="2"/>
</dbReference>
<dbReference type="InterPro" id="IPR036388">
    <property type="entry name" value="WH-like_DNA-bd_sf"/>
</dbReference>
<dbReference type="GO" id="GO:0035556">
    <property type="term" value="P:intracellular signal transduction"/>
    <property type="evidence" value="ECO:0007669"/>
    <property type="project" value="InterPro"/>
</dbReference>
<dbReference type="GO" id="GO:0005886">
    <property type="term" value="C:plasma membrane"/>
    <property type="evidence" value="ECO:0007669"/>
    <property type="project" value="TreeGrafter"/>
</dbReference>
<dbReference type="InParanoid" id="A0A1X7UHT4"/>
<keyword evidence="8" id="KW-1185">Reference proteome</keyword>
<evidence type="ECO:0008006" key="9">
    <source>
        <dbReference type="Google" id="ProtNLM"/>
    </source>
</evidence>
<dbReference type="InterPro" id="IPR036390">
    <property type="entry name" value="WH_DNA-bd_sf"/>
</dbReference>
<dbReference type="SUPFAM" id="SSF46785">
    <property type="entry name" value="Winged helix' DNA-binding domain"/>
    <property type="match status" value="1"/>
</dbReference>
<reference evidence="8" key="1">
    <citation type="journal article" date="2010" name="Nature">
        <title>The Amphimedon queenslandica genome and the evolution of animal complexity.</title>
        <authorList>
            <person name="Srivastava M."/>
            <person name="Simakov O."/>
            <person name="Chapman J."/>
            <person name="Fahey B."/>
            <person name="Gauthier M.E."/>
            <person name="Mitros T."/>
            <person name="Richards G.S."/>
            <person name="Conaco C."/>
            <person name="Dacre M."/>
            <person name="Hellsten U."/>
            <person name="Larroux C."/>
            <person name="Putnam N.H."/>
            <person name="Stanke M."/>
            <person name="Adamska M."/>
            <person name="Darling A."/>
            <person name="Degnan S.M."/>
            <person name="Oakley T.H."/>
            <person name="Plachetzki D.C."/>
            <person name="Zhai Y."/>
            <person name="Adamski M."/>
            <person name="Calcino A."/>
            <person name="Cummins S.F."/>
            <person name="Goodstein D.M."/>
            <person name="Harris C."/>
            <person name="Jackson D.J."/>
            <person name="Leys S.P."/>
            <person name="Shu S."/>
            <person name="Woodcroft B.J."/>
            <person name="Vervoort M."/>
            <person name="Kosik K.S."/>
            <person name="Manning G."/>
            <person name="Degnan B.M."/>
            <person name="Rokhsar D.S."/>
        </authorList>
    </citation>
    <scope>NUCLEOTIDE SEQUENCE [LARGE SCALE GENOMIC DNA]</scope>
</reference>
<dbReference type="Proteomes" id="UP000007879">
    <property type="component" value="Unassembled WGS sequence"/>
</dbReference>
<dbReference type="eggNOG" id="ENOG502QYJ8">
    <property type="taxonomic scope" value="Eukaryota"/>
</dbReference>
<feature type="domain" description="PH" evidence="5">
    <location>
        <begin position="17"/>
        <end position="114"/>
    </location>
</feature>
<protein>
    <recommendedName>
        <fullName evidence="9">PH domain-containing protein</fullName>
    </recommendedName>
</protein>
<evidence type="ECO:0000313" key="8">
    <source>
        <dbReference type="Proteomes" id="UP000007879"/>
    </source>
</evidence>
<dbReference type="EnsemblMetazoa" id="XM_019998493.1">
    <property type="protein sequence ID" value="XP_019854052.1"/>
    <property type="gene ID" value="LOC100639031"/>
</dbReference>
<dbReference type="InterPro" id="IPR001849">
    <property type="entry name" value="PH_domain"/>
</dbReference>
<evidence type="ECO:0000259" key="5">
    <source>
        <dbReference type="PROSITE" id="PS50003"/>
    </source>
</evidence>
<dbReference type="AlphaFoldDB" id="A0A1X7UHT4"/>
<evidence type="ECO:0000259" key="6">
    <source>
        <dbReference type="PROSITE" id="PS50186"/>
    </source>
</evidence>
<evidence type="ECO:0000256" key="2">
    <source>
        <dbReference type="ARBA" id="ARBA00022737"/>
    </source>
</evidence>
<reference evidence="7" key="2">
    <citation type="submission" date="2017-05" db="UniProtKB">
        <authorList>
            <consortium name="EnsemblMetazoa"/>
        </authorList>
    </citation>
    <scope>IDENTIFICATION</scope>
</reference>
<dbReference type="PROSITE" id="PS50186">
    <property type="entry name" value="DEP"/>
    <property type="match status" value="1"/>
</dbReference>
<dbReference type="EnsemblMetazoa" id="Aqu2.1.27332_001">
    <property type="protein sequence ID" value="Aqu2.1.27332_001"/>
    <property type="gene ID" value="Aqu2.1.27332"/>
</dbReference>
<keyword evidence="1" id="KW-0597">Phosphoprotein</keyword>
<name>A0A1X7UHT4_AMPQE</name>
<evidence type="ECO:0000256" key="4">
    <source>
        <dbReference type="SAM" id="MobiDB-lite"/>
    </source>
</evidence>
<dbReference type="PROSITE" id="PS50003">
    <property type="entry name" value="PH_DOMAIN"/>
    <property type="match status" value="2"/>
</dbReference>
<dbReference type="Gene3D" id="2.30.29.30">
    <property type="entry name" value="Pleckstrin-homology domain (PH domain)/Phosphotyrosine-binding domain (PTB)"/>
    <property type="match status" value="2"/>
</dbReference>
<dbReference type="PANTHER" id="PTHR12092">
    <property type="entry name" value="PLECKSTRIN"/>
    <property type="match status" value="1"/>
</dbReference>
<dbReference type="OrthoDB" id="185175at2759"/>
<feature type="domain" description="PH" evidence="5">
    <location>
        <begin position="314"/>
        <end position="445"/>
    </location>
</feature>
<accession>A0A1X7UHT4</accession>
<dbReference type="CDD" id="cd04371">
    <property type="entry name" value="DEP"/>
    <property type="match status" value="1"/>
</dbReference>
<dbReference type="SMART" id="SM00233">
    <property type="entry name" value="PH"/>
    <property type="match status" value="2"/>
</dbReference>
<keyword evidence="2" id="KW-0677">Repeat</keyword>
<dbReference type="InterPro" id="IPR000591">
    <property type="entry name" value="DEP_dom"/>
</dbReference>
<evidence type="ECO:0000256" key="1">
    <source>
        <dbReference type="ARBA" id="ARBA00022553"/>
    </source>
</evidence>
<dbReference type="InterPro" id="IPR011993">
    <property type="entry name" value="PH-like_dom_sf"/>
</dbReference>
<dbReference type="GO" id="GO:0030036">
    <property type="term" value="P:actin cytoskeleton organization"/>
    <property type="evidence" value="ECO:0007669"/>
    <property type="project" value="TreeGrafter"/>
</dbReference>
<dbReference type="STRING" id="400682.A0A1X7UHT4"/>